<dbReference type="PANTHER" id="PTHR43133:SF46">
    <property type="entry name" value="RNA POLYMERASE SIGMA-70 FACTOR ECF SUBFAMILY"/>
    <property type="match status" value="1"/>
</dbReference>
<dbReference type="CDD" id="cd06171">
    <property type="entry name" value="Sigma70_r4"/>
    <property type="match status" value="1"/>
</dbReference>
<dbReference type="Gene3D" id="1.10.10.10">
    <property type="entry name" value="Winged helix-like DNA-binding domain superfamily/Winged helix DNA-binding domain"/>
    <property type="match status" value="1"/>
</dbReference>
<dbReference type="NCBIfam" id="TIGR02937">
    <property type="entry name" value="sigma70-ECF"/>
    <property type="match status" value="1"/>
</dbReference>
<feature type="domain" description="RNA polymerase sigma factor 70 region 4 type 2" evidence="6">
    <location>
        <begin position="126"/>
        <end position="177"/>
    </location>
</feature>
<dbReference type="InterPro" id="IPR013325">
    <property type="entry name" value="RNA_pol_sigma_r2"/>
</dbReference>
<dbReference type="InterPro" id="IPR039425">
    <property type="entry name" value="RNA_pol_sigma-70-like"/>
</dbReference>
<dbReference type="EMBL" id="VLPK01000001">
    <property type="protein sequence ID" value="TSJ42641.1"/>
    <property type="molecule type" value="Genomic_DNA"/>
</dbReference>
<feature type="domain" description="RNA polymerase sigma-70 region 2" evidence="5">
    <location>
        <begin position="30"/>
        <end position="96"/>
    </location>
</feature>
<evidence type="ECO:0000313" key="8">
    <source>
        <dbReference type="Proteomes" id="UP000318733"/>
    </source>
</evidence>
<dbReference type="InterPro" id="IPR036388">
    <property type="entry name" value="WH-like_DNA-bd_sf"/>
</dbReference>
<organism evidence="7 8">
    <name type="scientific">Mucilaginibacter corticis</name>
    <dbReference type="NCBI Taxonomy" id="2597670"/>
    <lineage>
        <taxon>Bacteria</taxon>
        <taxon>Pseudomonadati</taxon>
        <taxon>Bacteroidota</taxon>
        <taxon>Sphingobacteriia</taxon>
        <taxon>Sphingobacteriales</taxon>
        <taxon>Sphingobacteriaceae</taxon>
        <taxon>Mucilaginibacter</taxon>
    </lineage>
</organism>
<dbReference type="GO" id="GO:0016987">
    <property type="term" value="F:sigma factor activity"/>
    <property type="evidence" value="ECO:0007669"/>
    <property type="project" value="UniProtKB-KW"/>
</dbReference>
<evidence type="ECO:0000259" key="6">
    <source>
        <dbReference type="Pfam" id="PF08281"/>
    </source>
</evidence>
<dbReference type="PANTHER" id="PTHR43133">
    <property type="entry name" value="RNA POLYMERASE ECF-TYPE SIGMA FACTO"/>
    <property type="match status" value="1"/>
</dbReference>
<evidence type="ECO:0000259" key="5">
    <source>
        <dbReference type="Pfam" id="PF04542"/>
    </source>
</evidence>
<reference evidence="7 8" key="1">
    <citation type="submission" date="2019-07" db="EMBL/GenBank/DDBJ databases">
        <authorList>
            <person name="Huq M.A."/>
        </authorList>
    </citation>
    <scope>NUCLEOTIDE SEQUENCE [LARGE SCALE GENOMIC DNA]</scope>
    <source>
        <strain evidence="7 8">MAH-19</strain>
    </source>
</reference>
<dbReference type="InterPro" id="IPR013249">
    <property type="entry name" value="RNA_pol_sigma70_r4_t2"/>
</dbReference>
<dbReference type="RefSeq" id="WP_144246212.1">
    <property type="nucleotide sequence ID" value="NZ_VLPK01000001.1"/>
</dbReference>
<sequence length="205" mass="23879">MPLKAIHTDQEKIQLTKLKAGEEAAFDYFYKNYSLIIYRRLLRLVKIDIIADDLLQNIFIRLWDKRHLIDPERPLKAYLLQITQNMVMDFYRGVAREKRLQSDLKHHLTEISDDTEESLIFKETNQLLQQAIDHLPDQQRMVFTLCKIEGKSYDEVSELLGISTSTVNGHIVKGSRKVRSFLFSTHKIFLISTTTAALSSLIKII</sequence>
<dbReference type="SUPFAM" id="SSF88659">
    <property type="entry name" value="Sigma3 and sigma4 domains of RNA polymerase sigma factors"/>
    <property type="match status" value="1"/>
</dbReference>
<dbReference type="GO" id="GO:0006352">
    <property type="term" value="P:DNA-templated transcription initiation"/>
    <property type="evidence" value="ECO:0007669"/>
    <property type="project" value="InterPro"/>
</dbReference>
<dbReference type="GO" id="GO:0003677">
    <property type="term" value="F:DNA binding"/>
    <property type="evidence" value="ECO:0007669"/>
    <property type="project" value="InterPro"/>
</dbReference>
<keyword evidence="8" id="KW-1185">Reference proteome</keyword>
<dbReference type="InterPro" id="IPR007627">
    <property type="entry name" value="RNA_pol_sigma70_r2"/>
</dbReference>
<comment type="caution">
    <text evidence="7">The sequence shown here is derived from an EMBL/GenBank/DDBJ whole genome shotgun (WGS) entry which is preliminary data.</text>
</comment>
<evidence type="ECO:0000256" key="1">
    <source>
        <dbReference type="ARBA" id="ARBA00010641"/>
    </source>
</evidence>
<evidence type="ECO:0000256" key="4">
    <source>
        <dbReference type="ARBA" id="ARBA00023163"/>
    </source>
</evidence>
<proteinExistence type="inferred from homology"/>
<evidence type="ECO:0000256" key="2">
    <source>
        <dbReference type="ARBA" id="ARBA00023015"/>
    </source>
</evidence>
<dbReference type="InterPro" id="IPR014284">
    <property type="entry name" value="RNA_pol_sigma-70_dom"/>
</dbReference>
<name>A0A556MRR6_9SPHI</name>
<gene>
    <name evidence="7" type="ORF">FO440_00165</name>
</gene>
<dbReference type="AlphaFoldDB" id="A0A556MRR6"/>
<dbReference type="SUPFAM" id="SSF88946">
    <property type="entry name" value="Sigma2 domain of RNA polymerase sigma factors"/>
    <property type="match status" value="1"/>
</dbReference>
<protein>
    <submittedName>
        <fullName evidence="7">DUF2913 family protein</fullName>
    </submittedName>
</protein>
<dbReference type="Pfam" id="PF08281">
    <property type="entry name" value="Sigma70_r4_2"/>
    <property type="match status" value="1"/>
</dbReference>
<dbReference type="Pfam" id="PF04542">
    <property type="entry name" value="Sigma70_r2"/>
    <property type="match status" value="1"/>
</dbReference>
<evidence type="ECO:0000256" key="3">
    <source>
        <dbReference type="ARBA" id="ARBA00023082"/>
    </source>
</evidence>
<accession>A0A556MRR6</accession>
<keyword evidence="3" id="KW-0731">Sigma factor</keyword>
<dbReference type="Gene3D" id="1.10.1740.10">
    <property type="match status" value="1"/>
</dbReference>
<dbReference type="Proteomes" id="UP000318733">
    <property type="component" value="Unassembled WGS sequence"/>
</dbReference>
<dbReference type="InterPro" id="IPR013324">
    <property type="entry name" value="RNA_pol_sigma_r3/r4-like"/>
</dbReference>
<keyword evidence="2" id="KW-0805">Transcription regulation</keyword>
<keyword evidence="4" id="KW-0804">Transcription</keyword>
<comment type="similarity">
    <text evidence="1">Belongs to the sigma-70 factor family. ECF subfamily.</text>
</comment>
<dbReference type="OrthoDB" id="655312at2"/>
<evidence type="ECO:0000313" key="7">
    <source>
        <dbReference type="EMBL" id="TSJ42641.1"/>
    </source>
</evidence>